<reference evidence="3" key="1">
    <citation type="submission" date="2016-12" db="EMBL/GenBank/DDBJ databases">
        <authorList>
            <person name="Rodrigo-Torres L."/>
            <person name="Arahal R.D."/>
            <person name="Lucena T."/>
        </authorList>
    </citation>
    <scope>NUCLEOTIDE SEQUENCE [LARGE SCALE GENOMIC DNA]</scope>
</reference>
<dbReference type="OrthoDB" id="9789501at2"/>
<organism evidence="2 3">
    <name type="scientific">Vibrio quintilis</name>
    <dbReference type="NCBI Taxonomy" id="1117707"/>
    <lineage>
        <taxon>Bacteria</taxon>
        <taxon>Pseudomonadati</taxon>
        <taxon>Pseudomonadota</taxon>
        <taxon>Gammaproteobacteria</taxon>
        <taxon>Vibrionales</taxon>
        <taxon>Vibrionaceae</taxon>
        <taxon>Vibrio</taxon>
    </lineage>
</organism>
<name>A0A1M7YY13_9VIBR</name>
<dbReference type="STRING" id="1117707.VQ7734_03254"/>
<evidence type="ECO:0000259" key="1">
    <source>
        <dbReference type="SMART" id="SM00953"/>
    </source>
</evidence>
<dbReference type="SMART" id="SM00953">
    <property type="entry name" value="RES"/>
    <property type="match status" value="1"/>
</dbReference>
<accession>A0A1M7YY13</accession>
<dbReference type="Pfam" id="PF08808">
    <property type="entry name" value="RES"/>
    <property type="match status" value="1"/>
</dbReference>
<dbReference type="EMBL" id="FRFG01000041">
    <property type="protein sequence ID" value="SHO57484.1"/>
    <property type="molecule type" value="Genomic_DNA"/>
</dbReference>
<gene>
    <name evidence="2" type="ORF">VQ7734_03254</name>
</gene>
<proteinExistence type="predicted"/>
<feature type="domain" description="RES" evidence="1">
    <location>
        <begin position="14"/>
        <end position="144"/>
    </location>
</feature>
<evidence type="ECO:0000313" key="3">
    <source>
        <dbReference type="Proteomes" id="UP000184600"/>
    </source>
</evidence>
<dbReference type="InterPro" id="IPR014914">
    <property type="entry name" value="RES_dom"/>
</dbReference>
<dbReference type="Proteomes" id="UP000184600">
    <property type="component" value="Unassembled WGS sequence"/>
</dbReference>
<evidence type="ECO:0000313" key="2">
    <source>
        <dbReference type="EMBL" id="SHO57484.1"/>
    </source>
</evidence>
<keyword evidence="3" id="KW-1185">Reference proteome</keyword>
<dbReference type="AlphaFoldDB" id="A0A1M7YY13"/>
<dbReference type="RefSeq" id="WP_073584463.1">
    <property type="nucleotide sequence ID" value="NZ_AP024897.1"/>
</dbReference>
<protein>
    <submittedName>
        <fullName evidence="2">RES domain protein</fullName>
    </submittedName>
</protein>
<sequence>MKLYRVTNKRFADVFTGRGASFDDGARWNSAGHPVIYFALDMGTALVEAANYHPTPRLVPASHCKAIYNVAPDVAIQRLDLQTLPDDWQTMPYPQSTQRIGDEFLQSQEALLLLVPSVAVGIGELSVAVANPRHPQISQITLGQIIQPVYSPRMFSGLRA</sequence>